<evidence type="ECO:0000256" key="3">
    <source>
        <dbReference type="ARBA" id="ARBA00022801"/>
    </source>
</evidence>
<dbReference type="InterPro" id="IPR024087">
    <property type="entry name" value="Creatininase-like_sf"/>
</dbReference>
<keyword evidence="3 6" id="KW-0378">Hydrolase</keyword>
<dbReference type="RefSeq" id="WP_025030965.1">
    <property type="nucleotide sequence ID" value="NZ_FNSL01000001.1"/>
</dbReference>
<dbReference type="GO" id="GO:0009231">
    <property type="term" value="P:riboflavin biosynthetic process"/>
    <property type="evidence" value="ECO:0007669"/>
    <property type="project" value="TreeGrafter"/>
</dbReference>
<evidence type="ECO:0000256" key="2">
    <source>
        <dbReference type="ARBA" id="ARBA00022723"/>
    </source>
</evidence>
<dbReference type="AlphaFoldDB" id="A0A1H4JCB4"/>
<evidence type="ECO:0000256" key="4">
    <source>
        <dbReference type="ARBA" id="ARBA00022833"/>
    </source>
</evidence>
<dbReference type="Pfam" id="PF02633">
    <property type="entry name" value="Creatininase"/>
    <property type="match status" value="1"/>
</dbReference>
<proteinExistence type="inferred from homology"/>
<gene>
    <name evidence="6" type="ORF">SAMN05216452_1247</name>
</gene>
<protein>
    <submittedName>
        <fullName evidence="6">Creatinine amidohydrolase/Fe(II)-dependent formamide hydrolase involved in riboflavin and F420 biosynthesis</fullName>
    </submittedName>
</protein>
<organism evidence="6 7">
    <name type="scientific">Nitratireductor aquibiodomus</name>
    <dbReference type="NCBI Taxonomy" id="204799"/>
    <lineage>
        <taxon>Bacteria</taxon>
        <taxon>Pseudomonadati</taxon>
        <taxon>Pseudomonadota</taxon>
        <taxon>Alphaproteobacteria</taxon>
        <taxon>Hyphomicrobiales</taxon>
        <taxon>Phyllobacteriaceae</taxon>
        <taxon>Nitratireductor</taxon>
    </lineage>
</organism>
<evidence type="ECO:0000256" key="5">
    <source>
        <dbReference type="ARBA" id="ARBA00024029"/>
    </source>
</evidence>
<comment type="cofactor">
    <cofactor evidence="1">
        <name>Zn(2+)</name>
        <dbReference type="ChEBI" id="CHEBI:29105"/>
    </cofactor>
</comment>
<dbReference type="PANTHER" id="PTHR35005:SF1">
    <property type="entry name" value="2-AMINO-5-FORMYLAMINO-6-RIBOSYLAMINOPYRIMIDIN-4(3H)-ONE 5'-MONOPHOSPHATE DEFORMYLASE"/>
    <property type="match status" value="1"/>
</dbReference>
<dbReference type="EMBL" id="FNSL01000001">
    <property type="protein sequence ID" value="SEB43999.1"/>
    <property type="molecule type" value="Genomic_DNA"/>
</dbReference>
<dbReference type="SUPFAM" id="SSF102215">
    <property type="entry name" value="Creatininase"/>
    <property type="match status" value="1"/>
</dbReference>
<dbReference type="PANTHER" id="PTHR35005">
    <property type="entry name" value="3-DEHYDRO-SCYLLO-INOSOSE HYDROLASE"/>
    <property type="match status" value="1"/>
</dbReference>
<dbReference type="InterPro" id="IPR003785">
    <property type="entry name" value="Creatininase/forma_Hydrolase"/>
</dbReference>
<evidence type="ECO:0000313" key="7">
    <source>
        <dbReference type="Proteomes" id="UP000199064"/>
    </source>
</evidence>
<keyword evidence="2" id="KW-0479">Metal-binding</keyword>
<keyword evidence="4" id="KW-0862">Zinc</keyword>
<name>A0A1H4JCB4_9HYPH</name>
<dbReference type="GO" id="GO:0016811">
    <property type="term" value="F:hydrolase activity, acting on carbon-nitrogen (but not peptide) bonds, in linear amides"/>
    <property type="evidence" value="ECO:0007669"/>
    <property type="project" value="TreeGrafter"/>
</dbReference>
<evidence type="ECO:0000313" key="6">
    <source>
        <dbReference type="EMBL" id="SEB43999.1"/>
    </source>
</evidence>
<keyword evidence="7" id="KW-1185">Reference proteome</keyword>
<comment type="similarity">
    <text evidence="5">Belongs to the creatininase superfamily.</text>
</comment>
<sequence>MKGRWLEDLTWSEAAEWRDRDALVLVPIGAAAKEHGHALPLCTDYLLARGLTDGVLEQLPILAAPVMSFGYYPAFRHYPGSQHIRPETFSMLIDDVLSGFLAQGFRNLAILNTGVSTTPVVQVAVREFYERTGTRVALANILALGHDAEHLMTQKLGGHGDEHETSLILALDESRVRKDKLVCDYGNQLDAPKTVFYWPTTFNGDPESGVDYSATGIRGDATLATKEKGEASLKASVSDVVDGLRALFPDAVGKPGDAS</sequence>
<dbReference type="Proteomes" id="UP000199064">
    <property type="component" value="Unassembled WGS sequence"/>
</dbReference>
<dbReference type="Gene3D" id="3.40.50.10310">
    <property type="entry name" value="Creatininase"/>
    <property type="match status" value="1"/>
</dbReference>
<reference evidence="7" key="1">
    <citation type="submission" date="2016-10" db="EMBL/GenBank/DDBJ databases">
        <authorList>
            <person name="Varghese N."/>
            <person name="Submissions S."/>
        </authorList>
    </citation>
    <scope>NUCLEOTIDE SEQUENCE [LARGE SCALE GENOMIC DNA]</scope>
    <source>
        <strain evidence="7">ES.061</strain>
    </source>
</reference>
<evidence type="ECO:0000256" key="1">
    <source>
        <dbReference type="ARBA" id="ARBA00001947"/>
    </source>
</evidence>
<accession>A0A1H4JCB4</accession>
<dbReference type="GO" id="GO:0046872">
    <property type="term" value="F:metal ion binding"/>
    <property type="evidence" value="ECO:0007669"/>
    <property type="project" value="UniProtKB-KW"/>
</dbReference>